<proteinExistence type="inferred from homology"/>
<comment type="similarity">
    <text evidence="1">Belongs to the aldehyde dehydrogenase family.</text>
</comment>
<dbReference type="InterPro" id="IPR015590">
    <property type="entry name" value="Aldehyde_DH_dom"/>
</dbReference>
<dbReference type="Proteomes" id="UP001597083">
    <property type="component" value="Unassembled WGS sequence"/>
</dbReference>
<dbReference type="SUPFAM" id="SSF53720">
    <property type="entry name" value="ALDH-like"/>
    <property type="match status" value="1"/>
</dbReference>
<dbReference type="PANTHER" id="PTHR42986:SF1">
    <property type="entry name" value="BENZALDEHYDE DEHYDROGENASE YFMT"/>
    <property type="match status" value="1"/>
</dbReference>
<dbReference type="InterPro" id="IPR016161">
    <property type="entry name" value="Ald_DH/histidinol_DH"/>
</dbReference>
<dbReference type="EMBL" id="JBHTIR010001354">
    <property type="protein sequence ID" value="MFD0852445.1"/>
    <property type="molecule type" value="Genomic_DNA"/>
</dbReference>
<feature type="domain" description="Aldehyde dehydrogenase" evidence="3">
    <location>
        <begin position="5"/>
        <end position="105"/>
    </location>
</feature>
<dbReference type="Gene3D" id="3.40.309.10">
    <property type="entry name" value="Aldehyde Dehydrogenase, Chain A, domain 2"/>
    <property type="match status" value="1"/>
</dbReference>
<reference evidence="5" key="1">
    <citation type="journal article" date="2019" name="Int. J. Syst. Evol. Microbiol.">
        <title>The Global Catalogue of Microorganisms (GCM) 10K type strain sequencing project: providing services to taxonomists for standard genome sequencing and annotation.</title>
        <authorList>
            <consortium name="The Broad Institute Genomics Platform"/>
            <consortium name="The Broad Institute Genome Sequencing Center for Infectious Disease"/>
            <person name="Wu L."/>
            <person name="Ma J."/>
        </authorList>
    </citation>
    <scope>NUCLEOTIDE SEQUENCE [LARGE SCALE GENOMIC DNA]</scope>
    <source>
        <strain evidence="5">JCM 31696</strain>
    </source>
</reference>
<evidence type="ECO:0000259" key="3">
    <source>
        <dbReference type="Pfam" id="PF00171"/>
    </source>
</evidence>
<name>A0ABW3CD29_9ACTN</name>
<evidence type="ECO:0000313" key="4">
    <source>
        <dbReference type="EMBL" id="MFD0852445.1"/>
    </source>
</evidence>
<organism evidence="4 5">
    <name type="scientific">Actinomadura adrarensis</name>
    <dbReference type="NCBI Taxonomy" id="1819600"/>
    <lineage>
        <taxon>Bacteria</taxon>
        <taxon>Bacillati</taxon>
        <taxon>Actinomycetota</taxon>
        <taxon>Actinomycetes</taxon>
        <taxon>Streptosporangiales</taxon>
        <taxon>Thermomonosporaceae</taxon>
        <taxon>Actinomadura</taxon>
    </lineage>
</organism>
<feature type="non-terminal residue" evidence="4">
    <location>
        <position position="1"/>
    </location>
</feature>
<evidence type="ECO:0000256" key="2">
    <source>
        <dbReference type="ARBA" id="ARBA00023027"/>
    </source>
</evidence>
<keyword evidence="2" id="KW-0520">NAD</keyword>
<protein>
    <submittedName>
        <fullName evidence="4">Aldehyde dehydrogenase family protein</fullName>
    </submittedName>
</protein>
<evidence type="ECO:0000256" key="1">
    <source>
        <dbReference type="ARBA" id="ARBA00009986"/>
    </source>
</evidence>
<keyword evidence="5" id="KW-1185">Reference proteome</keyword>
<evidence type="ECO:0000313" key="5">
    <source>
        <dbReference type="Proteomes" id="UP001597083"/>
    </source>
</evidence>
<dbReference type="PANTHER" id="PTHR42986">
    <property type="entry name" value="BENZALDEHYDE DEHYDROGENASE YFMT"/>
    <property type="match status" value="1"/>
</dbReference>
<comment type="caution">
    <text evidence="4">The sequence shown here is derived from an EMBL/GenBank/DDBJ whole genome shotgun (WGS) entry which is preliminary data.</text>
</comment>
<sequence>PLTAPAYAEEIFGPVAPVVPFSSVDEAVKLASDSEYGLSLGILSGDGLKALELARRIPTGLVHINDQTVSDEAVIPFGGTGFSGNGSRMGGIQHNLDAYTETRWVTAQSRLPSYPF</sequence>
<dbReference type="InterPro" id="IPR016163">
    <property type="entry name" value="Ald_DH_C"/>
</dbReference>
<accession>A0ABW3CD29</accession>
<dbReference type="Pfam" id="PF00171">
    <property type="entry name" value="Aldedh"/>
    <property type="match status" value="1"/>
</dbReference>
<gene>
    <name evidence="4" type="ORF">ACFQ07_09440</name>
</gene>